<dbReference type="SUPFAM" id="SSF53067">
    <property type="entry name" value="Actin-like ATPase domain"/>
    <property type="match status" value="2"/>
</dbReference>
<evidence type="ECO:0000256" key="7">
    <source>
        <dbReference type="ARBA" id="ARBA00022723"/>
    </source>
</evidence>
<dbReference type="PANTHER" id="PTHR20991">
    <property type="entry name" value="PARATHYROID HORMONE-RESPONSIVE B1 GENE"/>
    <property type="match status" value="1"/>
</dbReference>
<evidence type="ECO:0000256" key="3">
    <source>
        <dbReference type="ARBA" id="ARBA00012156"/>
    </source>
</evidence>
<dbReference type="Pfam" id="PF14728">
    <property type="entry name" value="PTHB1_GAE"/>
    <property type="match status" value="1"/>
</dbReference>
<dbReference type="FunFam" id="3.30.420.40:FF:000295">
    <property type="entry name" value="Probable tRNA N6-adenosine threonylcarbamoyltransferase"/>
    <property type="match status" value="1"/>
</dbReference>
<dbReference type="FunFam" id="3.30.420.40:FF:000038">
    <property type="entry name" value="Probable tRNA N6-adenosine threonylcarbamoyltransferase"/>
    <property type="match status" value="1"/>
</dbReference>
<dbReference type="PRINTS" id="PR00789">
    <property type="entry name" value="OSIALOPTASE"/>
</dbReference>
<evidence type="ECO:0000259" key="14">
    <source>
        <dbReference type="Pfam" id="PF00814"/>
    </source>
</evidence>
<evidence type="ECO:0000256" key="8">
    <source>
        <dbReference type="ARBA" id="ARBA00023242"/>
    </source>
</evidence>
<gene>
    <name evidence="19" type="ORF">Fcan01_02202</name>
</gene>
<evidence type="ECO:0000256" key="5">
    <source>
        <dbReference type="ARBA" id="ARBA00022679"/>
    </source>
</evidence>
<keyword evidence="7" id="KW-0479">Metal-binding</keyword>
<dbReference type="GO" id="GO:0005737">
    <property type="term" value="C:cytoplasm"/>
    <property type="evidence" value="ECO:0007669"/>
    <property type="project" value="UniProtKB-SubCell"/>
</dbReference>
<dbReference type="EMBL" id="LNIX01000001">
    <property type="protein sequence ID" value="OXA64499.1"/>
    <property type="molecule type" value="Genomic_DNA"/>
</dbReference>
<evidence type="ECO:0000256" key="9">
    <source>
        <dbReference type="ARBA" id="ARBA00023315"/>
    </source>
</evidence>
<dbReference type="AlphaFoldDB" id="A0A226F401"/>
<dbReference type="STRING" id="158441.A0A226F401"/>
<dbReference type="Pfam" id="PF23338">
    <property type="entry name" value="PTHB1_hp"/>
    <property type="match status" value="1"/>
</dbReference>
<dbReference type="GO" id="GO:0002949">
    <property type="term" value="P:tRNA threonylcarbamoyladenosine modification"/>
    <property type="evidence" value="ECO:0007669"/>
    <property type="project" value="UniProtKB-ARBA"/>
</dbReference>
<keyword evidence="9" id="KW-0012">Acyltransferase</keyword>
<comment type="subcellular location">
    <subcellularLocation>
        <location evidence="2">Cytoplasm</location>
    </subcellularLocation>
    <subcellularLocation>
        <location evidence="1">Nucleus</location>
    </subcellularLocation>
</comment>
<dbReference type="Pfam" id="PF14727">
    <property type="entry name" value="PHTB1_N"/>
    <property type="match status" value="1"/>
</dbReference>
<dbReference type="GO" id="GO:0016020">
    <property type="term" value="C:membrane"/>
    <property type="evidence" value="ECO:0007669"/>
    <property type="project" value="TreeGrafter"/>
</dbReference>
<keyword evidence="20" id="KW-1185">Reference proteome</keyword>
<name>A0A226F401_FOLCA</name>
<feature type="coiled-coil region" evidence="12">
    <location>
        <begin position="590"/>
        <end position="617"/>
    </location>
</feature>
<dbReference type="InterPro" id="IPR028074">
    <property type="entry name" value="PHTB1_GAE_dom"/>
</dbReference>
<dbReference type="Pfam" id="PF23337">
    <property type="entry name" value="PTHB1_pf"/>
    <property type="match status" value="1"/>
</dbReference>
<evidence type="ECO:0000256" key="4">
    <source>
        <dbReference type="ARBA" id="ARBA00022490"/>
    </source>
</evidence>
<proteinExistence type="predicted"/>
<evidence type="ECO:0000256" key="10">
    <source>
        <dbReference type="ARBA" id="ARBA00030439"/>
    </source>
</evidence>
<evidence type="ECO:0000256" key="2">
    <source>
        <dbReference type="ARBA" id="ARBA00004496"/>
    </source>
</evidence>
<dbReference type="GO" id="GO:0060271">
    <property type="term" value="P:cilium assembly"/>
    <property type="evidence" value="ECO:0007669"/>
    <property type="project" value="TreeGrafter"/>
</dbReference>
<dbReference type="InterPro" id="IPR055362">
    <property type="entry name" value="PTHB1_pf_dom"/>
</dbReference>
<keyword evidence="12" id="KW-0175">Coiled coil</keyword>
<dbReference type="InterPro" id="IPR000905">
    <property type="entry name" value="Gcp-like_dom"/>
</dbReference>
<dbReference type="Proteomes" id="UP000198287">
    <property type="component" value="Unassembled WGS sequence"/>
</dbReference>
<dbReference type="GO" id="GO:0005634">
    <property type="term" value="C:nucleus"/>
    <property type="evidence" value="ECO:0007669"/>
    <property type="project" value="UniProtKB-SubCell"/>
</dbReference>
<accession>A0A226F401</accession>
<dbReference type="Gene3D" id="3.30.420.40">
    <property type="match status" value="2"/>
</dbReference>
<dbReference type="CDD" id="cd24132">
    <property type="entry name" value="ASKHA_NBD_OSGEP_like_euk"/>
    <property type="match status" value="1"/>
</dbReference>
<evidence type="ECO:0000256" key="13">
    <source>
        <dbReference type="SAM" id="MobiDB-lite"/>
    </source>
</evidence>
<dbReference type="PANTHER" id="PTHR20991:SF0">
    <property type="entry name" value="PROTEIN PTHB1"/>
    <property type="match status" value="1"/>
</dbReference>
<sequence length="1161" mass="129733">MVIAIGLEGSANKLGIGIIKDGQVLSNPRVTYITPPGEGFLPSETARHHQAEIINLLEKSIKEAKVRPEEIDVICYTKGPGMGAPLVSVAVVARTIAQLWKKPIVGVNHCIGHIEMGRHITGAKDPTVLYVSGGNTQIIAYSQKRYRIFGETIDIAVGNCLDRFARILKLSNDPSPGYNIEQLAKRGKKLLALPYVVKGMDVSFSGLLSFIEEKAETLKREYTPEDLCFSLQEAVFAMLVETTGIELTKLKWFGEMTEEISLIWIMSLFTFKELWAVECGDGHNEFTSGSLVWSNFDNSPDGSVKFALGSLTGILRIIGHTSYEDIHDTTVSILAEVNLGYPILQIESDVFIGGSDDINLAILHPFKLAVYGVSKLAGQVEHGSQYKFCRYLPGFLLPGPLAYVPAWDSFITASWNVVCFKYTSLAMSKDDQQQSQDTSVGKRLTPDWSFCIGEECIGDIKVLSTDDPATSCVVVCSFRNIMCFGDGGILIWTKRLDFQISYFHSFLVPISPNEHECITIAGSSNEPYNCYVYSGTMLRWAARLPFAPIHIDRVFNYKNINGAILAMSERGTVILGFIGTVPSLFVAPPVQSRDLDYEAAEKELNDLRRAITAAGDQEVSASKDSTVEIKLEFEGQKTKWIETNGLEVMSLIGVVKLMCHLKVNDVRVTFSTPKPIICSPDSVLIGDIIGRHSYPVEFYVENEIVPSDLQCDVFVFYISDNGSPHFVQKCGIRIPLFIVAKPHHKLEKDGNVKITFSVNKPVVNLLSLYNDFNWSIDGAAPGISFMFQCGEIASLLSSTKNASSETSKYRIQAHTLAIIYVIFRDFIDRLNRKLGRDKTELVIEPLGLDEEMSLLTDYFQEIDAHAVQRQRDAQIQDEISNRAAQLRAIQRRLLIRFRDKNPLPLTQLEILFEGSLDQVGDCLNFIEGNDVEMQKTETKLSGATKLLIELIKLKHKNADSVSLLLNGLSPDVWNFSDEYGWEESVYTSLTFIKSGVVVNQSLANLDLSKLKRVIKSSVEKAWKEAFSKQLSLPEVLSKPSVVEPEKLVGNEIQERMTSARARTSRKRGQSMLASIPEPHEPEDNNISELEKIIETAEVHTENTISNLHNLDHNETEDTTGQFLQNNNYDEETTLKQIDHFLTENIESSTKKEMQESIDNFW</sequence>
<keyword evidence="4" id="KW-0963">Cytoplasm</keyword>
<evidence type="ECO:0000259" key="16">
    <source>
        <dbReference type="Pfam" id="PF14728"/>
    </source>
</evidence>
<feature type="domain" description="PTHB1 hairpin" evidence="18">
    <location>
        <begin position="855"/>
        <end position="954"/>
    </location>
</feature>
<evidence type="ECO:0000313" key="20">
    <source>
        <dbReference type="Proteomes" id="UP000198287"/>
    </source>
</evidence>
<dbReference type="GO" id="GO:0034464">
    <property type="term" value="C:BBSome"/>
    <property type="evidence" value="ECO:0007669"/>
    <property type="project" value="InterPro"/>
</dbReference>
<organism evidence="19 20">
    <name type="scientific">Folsomia candida</name>
    <name type="common">Springtail</name>
    <dbReference type="NCBI Taxonomy" id="158441"/>
    <lineage>
        <taxon>Eukaryota</taxon>
        <taxon>Metazoa</taxon>
        <taxon>Ecdysozoa</taxon>
        <taxon>Arthropoda</taxon>
        <taxon>Hexapoda</taxon>
        <taxon>Collembola</taxon>
        <taxon>Entomobryomorpha</taxon>
        <taxon>Isotomoidea</taxon>
        <taxon>Isotomidae</taxon>
        <taxon>Proisotominae</taxon>
        <taxon>Folsomia</taxon>
    </lineage>
</organism>
<reference evidence="19 20" key="1">
    <citation type="submission" date="2015-12" db="EMBL/GenBank/DDBJ databases">
        <title>The genome of Folsomia candida.</title>
        <authorList>
            <person name="Faddeeva A."/>
            <person name="Derks M.F."/>
            <person name="Anvar Y."/>
            <person name="Smit S."/>
            <person name="Van Straalen N."/>
            <person name="Roelofs D."/>
        </authorList>
    </citation>
    <scope>NUCLEOTIDE SEQUENCE [LARGE SCALE GENOMIC DNA]</scope>
    <source>
        <strain evidence="19 20">VU population</strain>
        <tissue evidence="19">Whole body</tissue>
    </source>
</reference>
<dbReference type="InterPro" id="IPR017860">
    <property type="entry name" value="Peptidase_M22_CS"/>
</dbReference>
<dbReference type="InterPro" id="IPR028073">
    <property type="entry name" value="PHTB1_N_dom"/>
</dbReference>
<evidence type="ECO:0000313" key="19">
    <source>
        <dbReference type="EMBL" id="OXA64499.1"/>
    </source>
</evidence>
<dbReference type="GO" id="GO:0061711">
    <property type="term" value="F:tRNA N(6)-L-threonylcarbamoyladenine synthase activity"/>
    <property type="evidence" value="ECO:0007669"/>
    <property type="project" value="UniProtKB-EC"/>
</dbReference>
<evidence type="ECO:0000256" key="6">
    <source>
        <dbReference type="ARBA" id="ARBA00022694"/>
    </source>
</evidence>
<dbReference type="EC" id="2.3.1.234" evidence="3"/>
<dbReference type="Pfam" id="PF00814">
    <property type="entry name" value="TsaD"/>
    <property type="match status" value="1"/>
</dbReference>
<evidence type="ECO:0000256" key="1">
    <source>
        <dbReference type="ARBA" id="ARBA00004123"/>
    </source>
</evidence>
<dbReference type="InterPro" id="IPR026511">
    <property type="entry name" value="PTHB1"/>
</dbReference>
<dbReference type="InterPro" id="IPR017861">
    <property type="entry name" value="KAE1/TsaD"/>
</dbReference>
<comment type="catalytic activity">
    <reaction evidence="11">
        <text>L-threonylcarbamoyladenylate + adenosine(37) in tRNA = N(6)-L-threonylcarbamoyladenosine(37) in tRNA + AMP + H(+)</text>
        <dbReference type="Rhea" id="RHEA:37059"/>
        <dbReference type="Rhea" id="RHEA-COMP:10162"/>
        <dbReference type="Rhea" id="RHEA-COMP:10163"/>
        <dbReference type="ChEBI" id="CHEBI:15378"/>
        <dbReference type="ChEBI" id="CHEBI:73682"/>
        <dbReference type="ChEBI" id="CHEBI:74411"/>
        <dbReference type="ChEBI" id="CHEBI:74418"/>
        <dbReference type="ChEBI" id="CHEBI:456215"/>
        <dbReference type="EC" id="2.3.1.234"/>
    </reaction>
</comment>
<dbReference type="NCBIfam" id="TIGR00329">
    <property type="entry name" value="gcp_kae1"/>
    <property type="match status" value="1"/>
</dbReference>
<keyword evidence="8" id="KW-0539">Nucleus</keyword>
<feature type="domain" description="PTHB1 GAE" evidence="16">
    <location>
        <begin position="648"/>
        <end position="729"/>
    </location>
</feature>
<dbReference type="GO" id="GO:0000408">
    <property type="term" value="C:EKC/KEOPS complex"/>
    <property type="evidence" value="ECO:0007669"/>
    <property type="project" value="UniProtKB-ARBA"/>
</dbReference>
<keyword evidence="6" id="KW-0819">tRNA processing</keyword>
<feature type="region of interest" description="Disordered" evidence="13">
    <location>
        <begin position="1055"/>
        <end position="1083"/>
    </location>
</feature>
<keyword evidence="5 19" id="KW-0808">Transferase</keyword>
<dbReference type="GO" id="GO:0046872">
    <property type="term" value="F:metal ion binding"/>
    <property type="evidence" value="ECO:0007669"/>
    <property type="project" value="UniProtKB-KW"/>
</dbReference>
<evidence type="ECO:0000259" key="17">
    <source>
        <dbReference type="Pfam" id="PF23337"/>
    </source>
</evidence>
<feature type="domain" description="PTHB1 N-terminal" evidence="15">
    <location>
        <begin position="385"/>
        <end position="582"/>
    </location>
</feature>
<dbReference type="InterPro" id="IPR043129">
    <property type="entry name" value="ATPase_NBD"/>
</dbReference>
<dbReference type="OrthoDB" id="10254073at2759"/>
<dbReference type="InterPro" id="IPR055363">
    <property type="entry name" value="PTHB1_hp_dom"/>
</dbReference>
<comment type="caution">
    <text evidence="19">The sequence shown here is derived from an EMBL/GenBank/DDBJ whole genome shotgun (WGS) entry which is preliminary data.</text>
</comment>
<evidence type="ECO:0000256" key="11">
    <source>
        <dbReference type="ARBA" id="ARBA00048117"/>
    </source>
</evidence>
<evidence type="ECO:0000259" key="18">
    <source>
        <dbReference type="Pfam" id="PF23338"/>
    </source>
</evidence>
<evidence type="ECO:0000256" key="12">
    <source>
        <dbReference type="SAM" id="Coils"/>
    </source>
</evidence>
<evidence type="ECO:0000259" key="15">
    <source>
        <dbReference type="Pfam" id="PF14727"/>
    </source>
</evidence>
<feature type="domain" description="Gcp-like" evidence="14">
    <location>
        <begin position="30"/>
        <end position="244"/>
    </location>
</feature>
<protein>
    <recommendedName>
        <fullName evidence="3">N(6)-L-threonylcarbamoyladenine synthase</fullName>
        <ecNumber evidence="3">2.3.1.234</ecNumber>
    </recommendedName>
    <alternativeName>
        <fullName evidence="10">N6-L-threonylcarbamoyladenine synthase</fullName>
    </alternativeName>
</protein>
<dbReference type="PROSITE" id="PS01016">
    <property type="entry name" value="GLYCOPROTEASE"/>
    <property type="match status" value="1"/>
</dbReference>
<feature type="domain" description="PTHB1 platform" evidence="17">
    <location>
        <begin position="738"/>
        <end position="838"/>
    </location>
</feature>